<evidence type="ECO:0000313" key="2">
    <source>
        <dbReference type="WBParaSite" id="PEQ_0001112401-mRNA-1"/>
    </source>
</evidence>
<sequence length="187" mass="20518">GDHREIVRDNAHLAHPFAITVFGNHVYWSDWRVTAIIRDTPSATVVFRSRQPRGTKNPCEVNNGGCSHICLINSPTSRLCACPHMMRLRSGPNKQNCLPVNQTLLAATSTAIHAVDIDFPNAAVFPVIAGKDIQNVKAIAADHSKATVFWSDDTKKAISKVYLNGTGGEETVIWKGTCFIENFISAY</sequence>
<dbReference type="AlphaFoldDB" id="A0A914S1V1"/>
<dbReference type="PANTHER" id="PTHR46513:SF37">
    <property type="entry name" value="LDL RECEPTOR RELATED PROTEIN 1-RELATED"/>
    <property type="match status" value="1"/>
</dbReference>
<reference evidence="2" key="1">
    <citation type="submission" date="2022-11" db="UniProtKB">
        <authorList>
            <consortium name="WormBaseParasite"/>
        </authorList>
    </citation>
    <scope>IDENTIFICATION</scope>
</reference>
<name>A0A914S1V1_PAREQ</name>
<dbReference type="Proteomes" id="UP000887564">
    <property type="component" value="Unplaced"/>
</dbReference>
<dbReference type="InterPro" id="IPR000033">
    <property type="entry name" value="LDLR_classB_rpt"/>
</dbReference>
<dbReference type="InterPro" id="IPR050778">
    <property type="entry name" value="Cueball_EGF_LRP_Nidogen"/>
</dbReference>
<dbReference type="InterPro" id="IPR011042">
    <property type="entry name" value="6-blade_b-propeller_TolB-like"/>
</dbReference>
<dbReference type="GO" id="GO:0005886">
    <property type="term" value="C:plasma membrane"/>
    <property type="evidence" value="ECO:0007669"/>
    <property type="project" value="TreeGrafter"/>
</dbReference>
<dbReference type="PANTHER" id="PTHR46513">
    <property type="entry name" value="VITELLOGENIN RECEPTOR-LIKE PROTEIN-RELATED-RELATED"/>
    <property type="match status" value="1"/>
</dbReference>
<accession>A0A914S1V1</accession>
<dbReference type="Gene3D" id="2.120.10.30">
    <property type="entry name" value="TolB, C-terminal domain"/>
    <property type="match status" value="2"/>
</dbReference>
<dbReference type="SUPFAM" id="SSF63825">
    <property type="entry name" value="YWTD domain"/>
    <property type="match status" value="1"/>
</dbReference>
<protein>
    <submittedName>
        <fullName evidence="2">Uncharacterized protein</fullName>
    </submittedName>
</protein>
<dbReference type="GO" id="GO:0042813">
    <property type="term" value="F:Wnt receptor activity"/>
    <property type="evidence" value="ECO:0007669"/>
    <property type="project" value="TreeGrafter"/>
</dbReference>
<evidence type="ECO:0000313" key="1">
    <source>
        <dbReference type="Proteomes" id="UP000887564"/>
    </source>
</evidence>
<dbReference type="GO" id="GO:0017147">
    <property type="term" value="F:Wnt-protein binding"/>
    <property type="evidence" value="ECO:0007669"/>
    <property type="project" value="TreeGrafter"/>
</dbReference>
<dbReference type="WBParaSite" id="PEQ_0001112401-mRNA-1">
    <property type="protein sequence ID" value="PEQ_0001112401-mRNA-1"/>
    <property type="gene ID" value="PEQ_0001112401"/>
</dbReference>
<dbReference type="Pfam" id="PF14670">
    <property type="entry name" value="FXa_inhibition"/>
    <property type="match status" value="1"/>
</dbReference>
<dbReference type="GO" id="GO:0060070">
    <property type="term" value="P:canonical Wnt signaling pathway"/>
    <property type="evidence" value="ECO:0007669"/>
    <property type="project" value="TreeGrafter"/>
</dbReference>
<keyword evidence="1" id="KW-1185">Reference proteome</keyword>
<dbReference type="SMART" id="SM00135">
    <property type="entry name" value="LY"/>
    <property type="match status" value="2"/>
</dbReference>
<proteinExistence type="predicted"/>
<dbReference type="SUPFAM" id="SSF57196">
    <property type="entry name" value="EGF/Laminin"/>
    <property type="match status" value="1"/>
</dbReference>
<organism evidence="1 2">
    <name type="scientific">Parascaris equorum</name>
    <name type="common">Equine roundworm</name>
    <dbReference type="NCBI Taxonomy" id="6256"/>
    <lineage>
        <taxon>Eukaryota</taxon>
        <taxon>Metazoa</taxon>
        <taxon>Ecdysozoa</taxon>
        <taxon>Nematoda</taxon>
        <taxon>Chromadorea</taxon>
        <taxon>Rhabditida</taxon>
        <taxon>Spirurina</taxon>
        <taxon>Ascaridomorpha</taxon>
        <taxon>Ascaridoidea</taxon>
        <taxon>Ascarididae</taxon>
        <taxon>Parascaris</taxon>
    </lineage>
</organism>